<accession>W2T4V6</accession>
<reference evidence="3" key="1">
    <citation type="journal article" date="2014" name="Nat. Genet.">
        <title>Genome of the human hookworm Necator americanus.</title>
        <authorList>
            <person name="Tang Y.T."/>
            <person name="Gao X."/>
            <person name="Rosa B.A."/>
            <person name="Abubucker S."/>
            <person name="Hallsworth-Pepin K."/>
            <person name="Martin J."/>
            <person name="Tyagi R."/>
            <person name="Heizer E."/>
            <person name="Zhang X."/>
            <person name="Bhonagiri-Palsikar V."/>
            <person name="Minx P."/>
            <person name="Warren W.C."/>
            <person name="Wang Q."/>
            <person name="Zhan B."/>
            <person name="Hotez P.J."/>
            <person name="Sternberg P.W."/>
            <person name="Dougall A."/>
            <person name="Gaze S.T."/>
            <person name="Mulvenna J."/>
            <person name="Sotillo J."/>
            <person name="Ranganathan S."/>
            <person name="Rabelo E.M."/>
            <person name="Wilson R.K."/>
            <person name="Felgner P.L."/>
            <person name="Bethony J."/>
            <person name="Hawdon J.M."/>
            <person name="Gasser R.B."/>
            <person name="Loukas A."/>
            <person name="Mitreva M."/>
        </authorList>
    </citation>
    <scope>NUCLEOTIDE SEQUENCE [LARGE SCALE GENOMIC DNA]</scope>
</reference>
<evidence type="ECO:0000256" key="1">
    <source>
        <dbReference type="SAM" id="MobiDB-lite"/>
    </source>
</evidence>
<keyword evidence="3" id="KW-1185">Reference proteome</keyword>
<dbReference type="Proteomes" id="UP000053676">
    <property type="component" value="Unassembled WGS sequence"/>
</dbReference>
<dbReference type="KEGG" id="nai:NECAME_03555"/>
<name>W2T4V6_NECAM</name>
<dbReference type="EMBL" id="KI660256">
    <property type="protein sequence ID" value="ETN75992.1"/>
    <property type="molecule type" value="Genomic_DNA"/>
</dbReference>
<evidence type="ECO:0000313" key="2">
    <source>
        <dbReference type="EMBL" id="ETN75992.1"/>
    </source>
</evidence>
<feature type="region of interest" description="Disordered" evidence="1">
    <location>
        <begin position="1"/>
        <end position="24"/>
    </location>
</feature>
<feature type="compositionally biased region" description="Basic and acidic residues" evidence="1">
    <location>
        <begin position="14"/>
        <end position="24"/>
    </location>
</feature>
<evidence type="ECO:0000313" key="3">
    <source>
        <dbReference type="Proteomes" id="UP000053676"/>
    </source>
</evidence>
<proteinExistence type="predicted"/>
<sequence>MQADVTPQQSRCSMMDEKHQLSDHHLKLKEKPIKNLHTGVLLANRVYLFGCKGFDPAYRTDEVGNK</sequence>
<feature type="compositionally biased region" description="Polar residues" evidence="1">
    <location>
        <begin position="1"/>
        <end position="12"/>
    </location>
</feature>
<dbReference type="AlphaFoldDB" id="W2T4V6"/>
<protein>
    <submittedName>
        <fullName evidence="2">Uncharacterized protein</fullName>
    </submittedName>
</protein>
<gene>
    <name evidence="2" type="ORF">NECAME_03555</name>
</gene>
<organism evidence="2 3">
    <name type="scientific">Necator americanus</name>
    <name type="common">Human hookworm</name>
    <dbReference type="NCBI Taxonomy" id="51031"/>
    <lineage>
        <taxon>Eukaryota</taxon>
        <taxon>Metazoa</taxon>
        <taxon>Ecdysozoa</taxon>
        <taxon>Nematoda</taxon>
        <taxon>Chromadorea</taxon>
        <taxon>Rhabditida</taxon>
        <taxon>Rhabditina</taxon>
        <taxon>Rhabditomorpha</taxon>
        <taxon>Strongyloidea</taxon>
        <taxon>Ancylostomatidae</taxon>
        <taxon>Bunostominae</taxon>
        <taxon>Necator</taxon>
    </lineage>
</organism>